<dbReference type="GeneID" id="91572093"/>
<accession>A0ABS4YAE3</accession>
<feature type="signal peptide" evidence="2">
    <location>
        <begin position="1"/>
        <end position="19"/>
    </location>
</feature>
<evidence type="ECO:0000256" key="2">
    <source>
        <dbReference type="SAM" id="SignalP"/>
    </source>
</evidence>
<sequence length="236" mass="25250">MAAAVSATVLAGLPSAATADSSPNAAGVRPAATASPKAYADWLKAKAEAGDGDAAEYSKKYQALPAEKQKRYLEYINDRSYFDVFANTVEGKGAARTVMADGDVVVSSGGDSGSEAAKGPGESSPEAAGSRDMWASHWVKVKYFGLEATRVTVKTSYRVKGKNTTKVYPGAAWHKNYIPGTELTHTPVDEWISAEPADNAHSETVWTFEWWTGIEDTGRHRVWADYSGSKGGYLKT</sequence>
<dbReference type="Proteomes" id="UP001519291">
    <property type="component" value="Unassembled WGS sequence"/>
</dbReference>
<proteinExistence type="predicted"/>
<feature type="region of interest" description="Disordered" evidence="1">
    <location>
        <begin position="106"/>
        <end position="129"/>
    </location>
</feature>
<feature type="chain" id="PRO_5045088975" evidence="2">
    <location>
        <begin position="20"/>
        <end position="236"/>
    </location>
</feature>
<organism evidence="3 4">
    <name type="scientific">Streptomyces syringium</name>
    <dbReference type="NCBI Taxonomy" id="76729"/>
    <lineage>
        <taxon>Bacteria</taxon>
        <taxon>Bacillati</taxon>
        <taxon>Actinomycetota</taxon>
        <taxon>Actinomycetes</taxon>
        <taxon>Kitasatosporales</taxon>
        <taxon>Streptomycetaceae</taxon>
        <taxon>Streptomyces</taxon>
    </lineage>
</organism>
<keyword evidence="2" id="KW-0732">Signal</keyword>
<evidence type="ECO:0000313" key="3">
    <source>
        <dbReference type="EMBL" id="MBP2405761.1"/>
    </source>
</evidence>
<dbReference type="RefSeq" id="WP_209517241.1">
    <property type="nucleotide sequence ID" value="NZ_JAGIOH010000001.1"/>
</dbReference>
<evidence type="ECO:0000313" key="4">
    <source>
        <dbReference type="Proteomes" id="UP001519291"/>
    </source>
</evidence>
<comment type="caution">
    <text evidence="3">The sequence shown here is derived from an EMBL/GenBank/DDBJ whole genome shotgun (WGS) entry which is preliminary data.</text>
</comment>
<dbReference type="EMBL" id="JAGIOH010000001">
    <property type="protein sequence ID" value="MBP2405761.1"/>
    <property type="molecule type" value="Genomic_DNA"/>
</dbReference>
<keyword evidence="4" id="KW-1185">Reference proteome</keyword>
<evidence type="ECO:0000256" key="1">
    <source>
        <dbReference type="SAM" id="MobiDB-lite"/>
    </source>
</evidence>
<reference evidence="3 4" key="1">
    <citation type="submission" date="2021-03" db="EMBL/GenBank/DDBJ databases">
        <title>Sequencing the genomes of 1000 actinobacteria strains.</title>
        <authorList>
            <person name="Klenk H.-P."/>
        </authorList>
    </citation>
    <scope>NUCLEOTIDE SEQUENCE [LARGE SCALE GENOMIC DNA]</scope>
    <source>
        <strain evidence="3 4">DSM 41480</strain>
    </source>
</reference>
<protein>
    <submittedName>
        <fullName evidence="3">Uncharacterized protein</fullName>
    </submittedName>
</protein>
<name>A0ABS4YAE3_9ACTN</name>
<gene>
    <name evidence="3" type="ORF">JO379_005230</name>
</gene>